<protein>
    <recommendedName>
        <fullName evidence="2">Phosphatidic acid phosphatase type 2/haloperoxidase domain-containing protein</fullName>
    </recommendedName>
</protein>
<feature type="transmembrane region" description="Helical" evidence="1">
    <location>
        <begin position="200"/>
        <end position="222"/>
    </location>
</feature>
<keyword evidence="1" id="KW-0472">Membrane</keyword>
<dbReference type="Pfam" id="PF01569">
    <property type="entry name" value="PAP2"/>
    <property type="match status" value="1"/>
</dbReference>
<dbReference type="EMBL" id="LDRC01000018">
    <property type="protein sequence ID" value="KTR53113.1"/>
    <property type="molecule type" value="Genomic_DNA"/>
</dbReference>
<keyword evidence="1" id="KW-1133">Transmembrane helix</keyword>
<feature type="transmembrane region" description="Helical" evidence="1">
    <location>
        <begin position="80"/>
        <end position="97"/>
    </location>
</feature>
<reference evidence="3 4" key="1">
    <citation type="journal article" date="2016" name="Front. Microbiol.">
        <title>Genomic Resource of Rice Seed Associated Bacteria.</title>
        <authorList>
            <person name="Midha S."/>
            <person name="Bansal K."/>
            <person name="Sharma S."/>
            <person name="Kumar N."/>
            <person name="Patil P.P."/>
            <person name="Chaudhry V."/>
            <person name="Patil P.B."/>
        </authorList>
    </citation>
    <scope>NUCLEOTIDE SEQUENCE [LARGE SCALE GENOMIC DNA]</scope>
    <source>
        <strain evidence="3 4">NS359</strain>
    </source>
</reference>
<dbReference type="SUPFAM" id="SSF48317">
    <property type="entry name" value="Acid phosphatase/Vanadium-dependent haloperoxidase"/>
    <property type="match status" value="1"/>
</dbReference>
<name>A0A147DSW0_9MICO</name>
<feature type="transmembrane region" description="Helical" evidence="1">
    <location>
        <begin position="176"/>
        <end position="194"/>
    </location>
</feature>
<keyword evidence="1" id="KW-0812">Transmembrane</keyword>
<comment type="caution">
    <text evidence="3">The sequence shown here is derived from an EMBL/GenBank/DDBJ whole genome shotgun (WGS) entry which is preliminary data.</text>
</comment>
<evidence type="ECO:0000313" key="3">
    <source>
        <dbReference type="EMBL" id="KTR53113.1"/>
    </source>
</evidence>
<dbReference type="RefSeq" id="WP_058749103.1">
    <property type="nucleotide sequence ID" value="NZ_LDRC01000018.1"/>
</dbReference>
<dbReference type="AlphaFoldDB" id="A0A147DSW0"/>
<feature type="domain" description="Phosphatidic acid phosphatase type 2/haloperoxidase" evidence="2">
    <location>
        <begin position="103"/>
        <end position="215"/>
    </location>
</feature>
<dbReference type="Gene3D" id="1.20.144.10">
    <property type="entry name" value="Phosphatidic acid phosphatase type 2/haloperoxidase"/>
    <property type="match status" value="2"/>
</dbReference>
<dbReference type="SMART" id="SM00014">
    <property type="entry name" value="acidPPc"/>
    <property type="match status" value="1"/>
</dbReference>
<evidence type="ECO:0000256" key="1">
    <source>
        <dbReference type="SAM" id="Phobius"/>
    </source>
</evidence>
<gene>
    <name evidence="3" type="ORF">NS359_04195</name>
</gene>
<dbReference type="Proteomes" id="UP000072763">
    <property type="component" value="Unassembled WGS sequence"/>
</dbReference>
<dbReference type="InterPro" id="IPR000326">
    <property type="entry name" value="PAP2/HPO"/>
</dbReference>
<evidence type="ECO:0000313" key="4">
    <source>
        <dbReference type="Proteomes" id="UP000072763"/>
    </source>
</evidence>
<feature type="transmembrane region" description="Helical" evidence="1">
    <location>
        <begin position="144"/>
        <end position="164"/>
    </location>
</feature>
<dbReference type="STRING" id="465820.NS263_01220"/>
<dbReference type="OrthoDB" id="9789113at2"/>
<feature type="transmembrane region" description="Helical" evidence="1">
    <location>
        <begin position="27"/>
        <end position="47"/>
    </location>
</feature>
<proteinExistence type="predicted"/>
<organism evidence="3 4">
    <name type="scientific">Curtobacterium oceanosedimentum</name>
    <dbReference type="NCBI Taxonomy" id="465820"/>
    <lineage>
        <taxon>Bacteria</taxon>
        <taxon>Bacillati</taxon>
        <taxon>Actinomycetota</taxon>
        <taxon>Actinomycetes</taxon>
        <taxon>Micrococcales</taxon>
        <taxon>Microbacteriaceae</taxon>
        <taxon>Curtobacterium</taxon>
    </lineage>
</organism>
<dbReference type="PATRIC" id="fig|465820.4.peg.841"/>
<dbReference type="InterPro" id="IPR036938">
    <property type="entry name" value="PAP2/HPO_sf"/>
</dbReference>
<feature type="transmembrane region" description="Helical" evidence="1">
    <location>
        <begin position="104"/>
        <end position="124"/>
    </location>
</feature>
<accession>A0A147DSW0</accession>
<sequence>MSTEPEPERRRRRADVVGILEPNPHPLATVTIGIGAVVVLTAIGFFLGSVDIGLAKAFNTLHTGAVGAFTTAVYHVISPVPAIAITFVVAGIIWWRARDVRPALGFGMTIAITWLPSAVVKEIVHRARPDVALLPHPFPVQPDPGYPSGHTVYITAFVIALVWVVRETRWHQVARVAGVVAIVVVFLSVSIDAVHYPTDAAASIIWALAVAPAARVVWVDWVMPRIPFLRPREGAAVPLSRRH</sequence>
<evidence type="ECO:0000259" key="2">
    <source>
        <dbReference type="SMART" id="SM00014"/>
    </source>
</evidence>